<dbReference type="Proteomes" id="UP000499080">
    <property type="component" value="Unassembled WGS sequence"/>
</dbReference>
<name>A0A4Y2BJ92_ARAVE</name>
<comment type="caution">
    <text evidence="2">The sequence shown here is derived from an EMBL/GenBank/DDBJ whole genome shotgun (WGS) entry which is preliminary data.</text>
</comment>
<proteinExistence type="predicted"/>
<feature type="region of interest" description="Disordered" evidence="1">
    <location>
        <begin position="18"/>
        <end position="57"/>
    </location>
</feature>
<evidence type="ECO:0000313" key="2">
    <source>
        <dbReference type="EMBL" id="GBL91316.1"/>
    </source>
</evidence>
<accession>A0A4Y2BJ92</accession>
<dbReference type="EMBL" id="BGPR01000078">
    <property type="protein sequence ID" value="GBL91316.1"/>
    <property type="molecule type" value="Genomic_DNA"/>
</dbReference>
<dbReference type="AlphaFoldDB" id="A0A4Y2BJ92"/>
<organism evidence="2 3">
    <name type="scientific">Araneus ventricosus</name>
    <name type="common">Orbweaver spider</name>
    <name type="synonym">Epeira ventricosa</name>
    <dbReference type="NCBI Taxonomy" id="182803"/>
    <lineage>
        <taxon>Eukaryota</taxon>
        <taxon>Metazoa</taxon>
        <taxon>Ecdysozoa</taxon>
        <taxon>Arthropoda</taxon>
        <taxon>Chelicerata</taxon>
        <taxon>Arachnida</taxon>
        <taxon>Araneae</taxon>
        <taxon>Araneomorphae</taxon>
        <taxon>Entelegynae</taxon>
        <taxon>Araneoidea</taxon>
        <taxon>Araneidae</taxon>
        <taxon>Araneus</taxon>
    </lineage>
</organism>
<evidence type="ECO:0000256" key="1">
    <source>
        <dbReference type="SAM" id="MobiDB-lite"/>
    </source>
</evidence>
<gene>
    <name evidence="2" type="ORF">AVEN_203470_1</name>
</gene>
<feature type="compositionally biased region" description="Basic and acidic residues" evidence="1">
    <location>
        <begin position="34"/>
        <end position="45"/>
    </location>
</feature>
<keyword evidence="3" id="KW-1185">Reference proteome</keyword>
<reference evidence="2 3" key="1">
    <citation type="journal article" date="2019" name="Sci. Rep.">
        <title>Orb-weaving spider Araneus ventricosus genome elucidates the spidroin gene catalogue.</title>
        <authorList>
            <person name="Kono N."/>
            <person name="Nakamura H."/>
            <person name="Ohtoshi R."/>
            <person name="Moran D.A.P."/>
            <person name="Shinohara A."/>
            <person name="Yoshida Y."/>
            <person name="Fujiwara M."/>
            <person name="Mori M."/>
            <person name="Tomita M."/>
            <person name="Arakawa K."/>
        </authorList>
    </citation>
    <scope>NUCLEOTIDE SEQUENCE [LARGE SCALE GENOMIC DNA]</scope>
</reference>
<protein>
    <submittedName>
        <fullName evidence="2">Uncharacterized protein</fullName>
    </submittedName>
</protein>
<evidence type="ECO:0000313" key="3">
    <source>
        <dbReference type="Proteomes" id="UP000499080"/>
    </source>
</evidence>
<sequence>MDLGILNCTQKARNISETASVSSNFHTTPARRRLTLDVHDHDPRPPTHPSGLESARMDGEMTLDVGFSVLTFTVDL</sequence>
<feature type="compositionally biased region" description="Polar residues" evidence="1">
    <location>
        <begin position="18"/>
        <end position="27"/>
    </location>
</feature>